<sequence length="231" mass="24666">MTSSSPLRGLPARPRAAGASLLRILFWDSDVHSFLRIPQVAQTERLPVSPKSPGIWTQTKFAWGQCSVENLHLPSGRCLRKGLCPQPGPPEPGICTRPELGQHRSSRHQEPEAGASIQMQTPGGAYAKRTVGGWTGCNFAGSQRELGPSCPDAACRRPPREAEVGNLAWRLRAKPGSRRACPIAAPLDVGTELQVQKRGLKRGAAAGGRGGGAETPWPARSWAEPLLPPAS</sequence>
<dbReference type="EMBL" id="OX459946">
    <property type="protein sequence ID" value="CAI9153395.1"/>
    <property type="molecule type" value="Genomic_DNA"/>
</dbReference>
<evidence type="ECO:0000313" key="2">
    <source>
        <dbReference type="EMBL" id="CAI9153395.1"/>
    </source>
</evidence>
<evidence type="ECO:0000256" key="1">
    <source>
        <dbReference type="SAM" id="MobiDB-lite"/>
    </source>
</evidence>
<keyword evidence="3" id="KW-1185">Reference proteome</keyword>
<gene>
    <name evidence="2" type="ORF">MRATA1EN1_LOCUS2357</name>
</gene>
<protein>
    <submittedName>
        <fullName evidence="2">Uncharacterized protein</fullName>
    </submittedName>
</protein>
<name>A0ABN8XXM9_RANTA</name>
<organism evidence="2 3">
    <name type="scientific">Rangifer tarandus platyrhynchus</name>
    <name type="common">Svalbard reindeer</name>
    <dbReference type="NCBI Taxonomy" id="3082113"/>
    <lineage>
        <taxon>Eukaryota</taxon>
        <taxon>Metazoa</taxon>
        <taxon>Chordata</taxon>
        <taxon>Craniata</taxon>
        <taxon>Vertebrata</taxon>
        <taxon>Euteleostomi</taxon>
        <taxon>Mammalia</taxon>
        <taxon>Eutheria</taxon>
        <taxon>Laurasiatheria</taxon>
        <taxon>Artiodactyla</taxon>
        <taxon>Ruminantia</taxon>
        <taxon>Pecora</taxon>
        <taxon>Cervidae</taxon>
        <taxon>Odocoileinae</taxon>
        <taxon>Rangifer</taxon>
    </lineage>
</organism>
<reference evidence="2" key="1">
    <citation type="submission" date="2023-04" db="EMBL/GenBank/DDBJ databases">
        <authorList>
            <consortium name="ELIXIR-Norway"/>
        </authorList>
    </citation>
    <scope>NUCLEOTIDE SEQUENCE [LARGE SCALE GENOMIC DNA]</scope>
</reference>
<accession>A0ABN8XXM9</accession>
<evidence type="ECO:0000313" key="3">
    <source>
        <dbReference type="Proteomes" id="UP001176941"/>
    </source>
</evidence>
<feature type="region of interest" description="Disordered" evidence="1">
    <location>
        <begin position="200"/>
        <end position="231"/>
    </location>
</feature>
<proteinExistence type="predicted"/>
<dbReference type="Proteomes" id="UP001176941">
    <property type="component" value="Chromosome 10"/>
</dbReference>